<proteinExistence type="predicted"/>
<dbReference type="Proteomes" id="UP000297703">
    <property type="component" value="Unassembled WGS sequence"/>
</dbReference>
<reference evidence="2 3" key="1">
    <citation type="submission" date="2019-04" db="EMBL/GenBank/DDBJ databases">
        <title>Draft genome of the big-headed turtle Platysternon megacephalum.</title>
        <authorList>
            <person name="Gong S."/>
        </authorList>
    </citation>
    <scope>NUCLEOTIDE SEQUENCE [LARGE SCALE GENOMIC DNA]</scope>
    <source>
        <strain evidence="2">DO16091913</strain>
        <tissue evidence="2">Muscle</tissue>
    </source>
</reference>
<name>A0A4D9F5T0_9SAUR</name>
<keyword evidence="1" id="KW-1133">Transmembrane helix</keyword>
<sequence length="134" mass="14578">MLWHQDTLASNSVRRNNYICFLFILGIGPKISWVQMFPALSCHGASKSGFINVIGAATLFYLALHAWEKGENSRIQVLARDFSALLHQDVSGSGSLGAQRQYRGVGLGYKPWLPASQGQGVEALGPGTPQICRC</sequence>
<gene>
    <name evidence="2" type="ORF">DR999_PMT01791</name>
</gene>
<keyword evidence="1" id="KW-0472">Membrane</keyword>
<dbReference type="AlphaFoldDB" id="A0A4D9F5T0"/>
<evidence type="ECO:0000256" key="1">
    <source>
        <dbReference type="SAM" id="Phobius"/>
    </source>
</evidence>
<evidence type="ECO:0000313" key="2">
    <source>
        <dbReference type="EMBL" id="TFK14768.1"/>
    </source>
</evidence>
<comment type="caution">
    <text evidence="2">The sequence shown here is derived from an EMBL/GenBank/DDBJ whole genome shotgun (WGS) entry which is preliminary data.</text>
</comment>
<organism evidence="2 3">
    <name type="scientific">Platysternon megacephalum</name>
    <name type="common">big-headed turtle</name>
    <dbReference type="NCBI Taxonomy" id="55544"/>
    <lineage>
        <taxon>Eukaryota</taxon>
        <taxon>Metazoa</taxon>
        <taxon>Chordata</taxon>
        <taxon>Craniata</taxon>
        <taxon>Vertebrata</taxon>
        <taxon>Euteleostomi</taxon>
        <taxon>Archelosauria</taxon>
        <taxon>Testudinata</taxon>
        <taxon>Testudines</taxon>
        <taxon>Cryptodira</taxon>
        <taxon>Durocryptodira</taxon>
        <taxon>Testudinoidea</taxon>
        <taxon>Platysternidae</taxon>
        <taxon>Platysternon</taxon>
    </lineage>
</organism>
<accession>A0A4D9F5T0</accession>
<reference evidence="2 3" key="2">
    <citation type="submission" date="2019-04" db="EMBL/GenBank/DDBJ databases">
        <title>The genome sequence of big-headed turtle.</title>
        <authorList>
            <person name="Gong S."/>
        </authorList>
    </citation>
    <scope>NUCLEOTIDE SEQUENCE [LARGE SCALE GENOMIC DNA]</scope>
    <source>
        <strain evidence="2">DO16091913</strain>
        <tissue evidence="2">Muscle</tissue>
    </source>
</reference>
<evidence type="ECO:0000313" key="3">
    <source>
        <dbReference type="Proteomes" id="UP000297703"/>
    </source>
</evidence>
<feature type="transmembrane region" description="Helical" evidence="1">
    <location>
        <begin position="49"/>
        <end position="67"/>
    </location>
</feature>
<dbReference type="EMBL" id="QXTE01000008">
    <property type="protein sequence ID" value="TFK14768.1"/>
    <property type="molecule type" value="Genomic_DNA"/>
</dbReference>
<keyword evidence="1" id="KW-0812">Transmembrane</keyword>
<keyword evidence="3" id="KW-1185">Reference proteome</keyword>
<protein>
    <submittedName>
        <fullName evidence="2">Uncharacterized protein</fullName>
    </submittedName>
</protein>
<feature type="transmembrane region" description="Helical" evidence="1">
    <location>
        <begin position="18"/>
        <end position="37"/>
    </location>
</feature>